<dbReference type="VEuPathDB" id="FungiDB:PV10_00739"/>
<feature type="compositionally biased region" description="Gly residues" evidence="2">
    <location>
        <begin position="451"/>
        <end position="468"/>
    </location>
</feature>
<feature type="region of interest" description="Disordered" evidence="2">
    <location>
        <begin position="429"/>
        <end position="475"/>
    </location>
</feature>
<dbReference type="EMBL" id="KN847520">
    <property type="protein sequence ID" value="KIV96926.1"/>
    <property type="molecule type" value="Genomic_DNA"/>
</dbReference>
<feature type="domain" description="CCHC-type" evidence="3">
    <location>
        <begin position="360"/>
        <end position="375"/>
    </location>
</feature>
<dbReference type="GO" id="GO:0008270">
    <property type="term" value="F:zinc ion binding"/>
    <property type="evidence" value="ECO:0007669"/>
    <property type="project" value="UniProtKB-KW"/>
</dbReference>
<protein>
    <recommendedName>
        <fullName evidence="3">CCHC-type domain-containing protein</fullName>
    </recommendedName>
</protein>
<reference evidence="4 5" key="1">
    <citation type="submission" date="2015-01" db="EMBL/GenBank/DDBJ databases">
        <title>The Genome Sequence of Exophiala mesophila CBS40295.</title>
        <authorList>
            <consortium name="The Broad Institute Genomics Platform"/>
            <person name="Cuomo C."/>
            <person name="de Hoog S."/>
            <person name="Gorbushina A."/>
            <person name="Stielow B."/>
            <person name="Teixiera M."/>
            <person name="Abouelleil A."/>
            <person name="Chapman S.B."/>
            <person name="Priest M."/>
            <person name="Young S.K."/>
            <person name="Wortman J."/>
            <person name="Nusbaum C."/>
            <person name="Birren B."/>
        </authorList>
    </citation>
    <scope>NUCLEOTIDE SEQUENCE [LARGE SCALE GENOMIC DNA]</scope>
    <source>
        <strain evidence="4 5">CBS 40295</strain>
    </source>
</reference>
<dbReference type="AlphaFoldDB" id="A0A0D1Y876"/>
<accession>A0A0D1Y876</accession>
<dbReference type="STRING" id="212818.A0A0D1Y876"/>
<dbReference type="InterPro" id="IPR001878">
    <property type="entry name" value="Znf_CCHC"/>
</dbReference>
<dbReference type="InterPro" id="IPR036875">
    <property type="entry name" value="Znf_CCHC_sf"/>
</dbReference>
<dbReference type="GeneID" id="27318584"/>
<feature type="domain" description="CCHC-type" evidence="3">
    <location>
        <begin position="78"/>
        <end position="94"/>
    </location>
</feature>
<keyword evidence="5" id="KW-1185">Reference proteome</keyword>
<feature type="domain" description="CCHC-type" evidence="3">
    <location>
        <begin position="100"/>
        <end position="115"/>
    </location>
</feature>
<name>A0A0D1Y876_EXOME</name>
<keyword evidence="1" id="KW-0863">Zinc-finger</keyword>
<evidence type="ECO:0000313" key="5">
    <source>
        <dbReference type="Proteomes" id="UP000054302"/>
    </source>
</evidence>
<gene>
    <name evidence="4" type="ORF">PV10_00739</name>
</gene>
<feature type="compositionally biased region" description="Low complexity" evidence="2">
    <location>
        <begin position="429"/>
        <end position="450"/>
    </location>
</feature>
<keyword evidence="1" id="KW-0479">Metal-binding</keyword>
<evidence type="ECO:0000313" key="4">
    <source>
        <dbReference type="EMBL" id="KIV96926.1"/>
    </source>
</evidence>
<dbReference type="OrthoDB" id="8026949at2759"/>
<sequence>MSGWESSAAGAPGWNDAGATASAPGWNDTGVAASGSGWNDTGASADASGWNGNGSAGAVDSAFDPSLKDDNQDDNDNKCRFCSEEGHFARDCPNKPARVCFNCDQEGHSKADCTEPAKARNCRLCEDPGHLAAACPKRTCRNCSGEGHDAQDCKTARVLNNDHVPVKSESEAWAMLEEASNDRDITDFKEAVQILSKAAPAYTYPELEKEFRDRKFNIYLIAMEKEHGPTWTNVTLQGDIGKKYTVAYFTSDKVQRPSLVSLWPQDAEENMKRLADAGIPLDRGVMWCTNCRQVGHTRKGCTEEREEVEGPKIMCHICNEEGHRVRDCTQVQEKQGRACKICESTEHLAKDCPNKPVRACRNCGAEDHMAKECPEPKKLVCSNCDEEGHMRKDCTKKKDWSRVTCQICNEKGHSRYRCPQAPADGGEINAGDAGDAGHGKANGATKSGGNDWEGGGGAASSGANGWGKGTETTGFGSNGWANGVAASTGHVSAWVTPADASSGQW</sequence>
<evidence type="ECO:0000256" key="1">
    <source>
        <dbReference type="PROSITE-ProRule" id="PRU00047"/>
    </source>
</evidence>
<feature type="region of interest" description="Disordered" evidence="2">
    <location>
        <begin position="1"/>
        <end position="72"/>
    </location>
</feature>
<dbReference type="Gene3D" id="4.10.60.10">
    <property type="entry name" value="Zinc finger, CCHC-type"/>
    <property type="match status" value="5"/>
</dbReference>
<feature type="domain" description="CCHC-type" evidence="3">
    <location>
        <begin position="381"/>
        <end position="396"/>
    </location>
</feature>
<dbReference type="GO" id="GO:0003676">
    <property type="term" value="F:nucleic acid binding"/>
    <property type="evidence" value="ECO:0007669"/>
    <property type="project" value="InterPro"/>
</dbReference>
<evidence type="ECO:0000256" key="2">
    <source>
        <dbReference type="SAM" id="MobiDB-lite"/>
    </source>
</evidence>
<organism evidence="4 5">
    <name type="scientific">Exophiala mesophila</name>
    <name type="common">Black yeast-like fungus</name>
    <dbReference type="NCBI Taxonomy" id="212818"/>
    <lineage>
        <taxon>Eukaryota</taxon>
        <taxon>Fungi</taxon>
        <taxon>Dikarya</taxon>
        <taxon>Ascomycota</taxon>
        <taxon>Pezizomycotina</taxon>
        <taxon>Eurotiomycetes</taxon>
        <taxon>Chaetothyriomycetidae</taxon>
        <taxon>Chaetothyriales</taxon>
        <taxon>Herpotrichiellaceae</taxon>
        <taxon>Exophiala</taxon>
    </lineage>
</organism>
<dbReference type="PANTHER" id="PTHR47103:SF5">
    <property type="entry name" value="DNA-BINDING PROTEIN HEXBP-LIKE"/>
    <property type="match status" value="1"/>
</dbReference>
<dbReference type="Pfam" id="PF00098">
    <property type="entry name" value="zf-CCHC"/>
    <property type="match status" value="6"/>
</dbReference>
<dbReference type="HOGENOM" id="CLU_024213_0_0_1"/>
<dbReference type="SMART" id="SM00343">
    <property type="entry name" value="ZnF_C2HC"/>
    <property type="match status" value="10"/>
</dbReference>
<dbReference type="PROSITE" id="PS50158">
    <property type="entry name" value="ZF_CCHC"/>
    <property type="match status" value="5"/>
</dbReference>
<keyword evidence="1" id="KW-0862">Zinc</keyword>
<dbReference type="Proteomes" id="UP000054302">
    <property type="component" value="Unassembled WGS sequence"/>
</dbReference>
<dbReference type="PANTHER" id="PTHR47103">
    <property type="entry name" value="DNA-BINDING PROTEIN"/>
    <property type="match status" value="1"/>
</dbReference>
<evidence type="ECO:0000259" key="3">
    <source>
        <dbReference type="PROSITE" id="PS50158"/>
    </source>
</evidence>
<feature type="domain" description="CCHC-type" evidence="3">
    <location>
        <begin position="315"/>
        <end position="330"/>
    </location>
</feature>
<dbReference type="OMA" id="RVRDCPE"/>
<dbReference type="SUPFAM" id="SSF57756">
    <property type="entry name" value="Retrovirus zinc finger-like domains"/>
    <property type="match status" value="4"/>
</dbReference>
<proteinExistence type="predicted"/>
<dbReference type="RefSeq" id="XP_016228500.1">
    <property type="nucleotide sequence ID" value="XM_016364851.1"/>
</dbReference>